<dbReference type="EMBL" id="VSSQ01013987">
    <property type="protein sequence ID" value="MPM52703.1"/>
    <property type="molecule type" value="Genomic_DNA"/>
</dbReference>
<evidence type="ECO:0000256" key="1">
    <source>
        <dbReference type="ARBA" id="ARBA00022475"/>
    </source>
</evidence>
<reference evidence="7" key="1">
    <citation type="submission" date="2019-08" db="EMBL/GenBank/DDBJ databases">
        <authorList>
            <person name="Kucharzyk K."/>
            <person name="Murdoch R.W."/>
            <person name="Higgins S."/>
            <person name="Loffler F."/>
        </authorList>
    </citation>
    <scope>NUCLEOTIDE SEQUENCE</scope>
</reference>
<gene>
    <name evidence="7" type="ORF">SDC9_99464</name>
</gene>
<dbReference type="GO" id="GO:0016020">
    <property type="term" value="C:membrane"/>
    <property type="evidence" value="ECO:0007669"/>
    <property type="project" value="GOC"/>
</dbReference>
<feature type="domain" description="Calcineurin-like phosphoesterase" evidence="6">
    <location>
        <begin position="26"/>
        <end position="231"/>
    </location>
</feature>
<dbReference type="Gene3D" id="3.60.21.10">
    <property type="match status" value="1"/>
</dbReference>
<organism evidence="7">
    <name type="scientific">bioreactor metagenome</name>
    <dbReference type="NCBI Taxonomy" id="1076179"/>
    <lineage>
        <taxon>unclassified sequences</taxon>
        <taxon>metagenomes</taxon>
        <taxon>ecological metagenomes</taxon>
    </lineage>
</organism>
<dbReference type="GO" id="GO:0009245">
    <property type="term" value="P:lipid A biosynthetic process"/>
    <property type="evidence" value="ECO:0007669"/>
    <property type="project" value="TreeGrafter"/>
</dbReference>
<dbReference type="PANTHER" id="PTHR34990">
    <property type="entry name" value="UDP-2,3-DIACYLGLUCOSAMINE HYDROLASE-RELATED"/>
    <property type="match status" value="1"/>
</dbReference>
<accession>A0A645APC6</accession>
<sequence>MFTDKRLTSAYRKAKVEYFDAKSKYIIFSDSHRGDDSASDEFTRNQGVLLHALEYYYENGYRYVEAGDGDELWEYSDFKTIRLAHSDVFMSIKKYYDAGRLVLLYGNHNIYLRSKSFVQKNYYCYYDEYSQDTQEFLRGLVPYEALVLKSRDTGQEILIVHGHQGDFMNDQLWVVSMALMRYFWRFMHVVGFQNPASPAKNLYKRSKIEVKYRKWIAEHHKMVICGHTHRPKFSEKGELPYFNTGCCIHTKGITGIEIAGGEIMLVSWRIRADPDGNLRIERNIVRGPIPIENYNIQ</sequence>
<dbReference type="GO" id="GO:0008758">
    <property type="term" value="F:UDP-2,3-diacylglucosamine hydrolase activity"/>
    <property type="evidence" value="ECO:0007669"/>
    <property type="project" value="TreeGrafter"/>
</dbReference>
<dbReference type="InterPro" id="IPR043461">
    <property type="entry name" value="LpxH-like"/>
</dbReference>
<proteinExistence type="predicted"/>
<keyword evidence="1" id="KW-1003">Cell membrane</keyword>
<dbReference type="PANTHER" id="PTHR34990:SF2">
    <property type="entry name" value="BLL8164 PROTEIN"/>
    <property type="match status" value="1"/>
</dbReference>
<dbReference type="Pfam" id="PF00149">
    <property type="entry name" value="Metallophos"/>
    <property type="match status" value="1"/>
</dbReference>
<evidence type="ECO:0000256" key="4">
    <source>
        <dbReference type="ARBA" id="ARBA00023136"/>
    </source>
</evidence>
<name>A0A645APC6_9ZZZZ</name>
<dbReference type="InterPro" id="IPR029052">
    <property type="entry name" value="Metallo-depent_PP-like"/>
</dbReference>
<keyword evidence="4" id="KW-0472">Membrane</keyword>
<keyword evidence="2" id="KW-0997">Cell inner membrane</keyword>
<evidence type="ECO:0000256" key="5">
    <source>
        <dbReference type="ARBA" id="ARBA00023211"/>
    </source>
</evidence>
<keyword evidence="3" id="KW-0479">Metal-binding</keyword>
<dbReference type="InterPro" id="IPR004843">
    <property type="entry name" value="Calcineurin-like_PHP"/>
</dbReference>
<dbReference type="AlphaFoldDB" id="A0A645APC6"/>
<comment type="caution">
    <text evidence="7">The sequence shown here is derived from an EMBL/GenBank/DDBJ whole genome shotgun (WGS) entry which is preliminary data.</text>
</comment>
<evidence type="ECO:0000259" key="6">
    <source>
        <dbReference type="Pfam" id="PF00149"/>
    </source>
</evidence>
<keyword evidence="5" id="KW-0464">Manganese</keyword>
<evidence type="ECO:0000256" key="3">
    <source>
        <dbReference type="ARBA" id="ARBA00022723"/>
    </source>
</evidence>
<evidence type="ECO:0000313" key="7">
    <source>
        <dbReference type="EMBL" id="MPM52703.1"/>
    </source>
</evidence>
<protein>
    <recommendedName>
        <fullName evidence="6">Calcineurin-like phosphoesterase domain-containing protein</fullName>
    </recommendedName>
</protein>
<dbReference type="SUPFAM" id="SSF56300">
    <property type="entry name" value="Metallo-dependent phosphatases"/>
    <property type="match status" value="1"/>
</dbReference>
<evidence type="ECO:0000256" key="2">
    <source>
        <dbReference type="ARBA" id="ARBA00022519"/>
    </source>
</evidence>